<evidence type="ECO:0000313" key="1">
    <source>
        <dbReference type="EMBL" id="CAK7332865.1"/>
    </source>
</evidence>
<protein>
    <submittedName>
        <fullName evidence="1">Uncharacterized protein</fullName>
    </submittedName>
</protein>
<dbReference type="Proteomes" id="UP001314170">
    <property type="component" value="Unassembled WGS sequence"/>
</dbReference>
<dbReference type="EMBL" id="CAWUPB010000913">
    <property type="protein sequence ID" value="CAK7332865.1"/>
    <property type="molecule type" value="Genomic_DNA"/>
</dbReference>
<accession>A0AAV1RFQ5</accession>
<organism evidence="1 2">
    <name type="scientific">Dovyalis caffra</name>
    <dbReference type="NCBI Taxonomy" id="77055"/>
    <lineage>
        <taxon>Eukaryota</taxon>
        <taxon>Viridiplantae</taxon>
        <taxon>Streptophyta</taxon>
        <taxon>Embryophyta</taxon>
        <taxon>Tracheophyta</taxon>
        <taxon>Spermatophyta</taxon>
        <taxon>Magnoliopsida</taxon>
        <taxon>eudicotyledons</taxon>
        <taxon>Gunneridae</taxon>
        <taxon>Pentapetalae</taxon>
        <taxon>rosids</taxon>
        <taxon>fabids</taxon>
        <taxon>Malpighiales</taxon>
        <taxon>Salicaceae</taxon>
        <taxon>Flacourtieae</taxon>
        <taxon>Dovyalis</taxon>
    </lineage>
</organism>
<sequence length="54" mass="6634">MRGRGAEEWARGWLRNCERERLRAIQKEEEEEDEGVVENWEEVKLLQRKKHLID</sequence>
<dbReference type="AlphaFoldDB" id="A0AAV1RFQ5"/>
<name>A0AAV1RFQ5_9ROSI</name>
<reference evidence="1 2" key="1">
    <citation type="submission" date="2024-01" db="EMBL/GenBank/DDBJ databases">
        <authorList>
            <person name="Waweru B."/>
        </authorList>
    </citation>
    <scope>NUCLEOTIDE SEQUENCE [LARGE SCALE GENOMIC DNA]</scope>
</reference>
<proteinExistence type="predicted"/>
<keyword evidence="2" id="KW-1185">Reference proteome</keyword>
<evidence type="ECO:0000313" key="2">
    <source>
        <dbReference type="Proteomes" id="UP001314170"/>
    </source>
</evidence>
<comment type="caution">
    <text evidence="1">The sequence shown here is derived from an EMBL/GenBank/DDBJ whole genome shotgun (WGS) entry which is preliminary data.</text>
</comment>
<gene>
    <name evidence="1" type="ORF">DCAF_LOCUS9197</name>
</gene>